<protein>
    <recommendedName>
        <fullName evidence="7">Tyrosine--tRNA ligase</fullName>
        <ecNumber evidence="7">6.1.1.1</ecNumber>
    </recommendedName>
    <alternativeName>
        <fullName evidence="7">Tyrosyl-tRNA synthetase</fullName>
        <shortName evidence="7">TyrRS</shortName>
    </alternativeName>
</protein>
<keyword evidence="3 7" id="KW-0067">ATP-binding</keyword>
<keyword evidence="7" id="KW-0963">Cytoplasm</keyword>
<dbReference type="Gene3D" id="3.10.290.10">
    <property type="entry name" value="RNA-binding S4 domain"/>
    <property type="match status" value="1"/>
</dbReference>
<dbReference type="GO" id="GO:0004831">
    <property type="term" value="F:tyrosine-tRNA ligase activity"/>
    <property type="evidence" value="ECO:0007669"/>
    <property type="project" value="UniProtKB-EC"/>
</dbReference>
<sequence>MPSEVLEPAVLIPESKPMSADQPFKSALLKTMQERGYIHQITHPAELDNAATSGIVTGYIGFDATAPSLHVGSLIQIMMLRRLQQAGHKPIVLMGGGTTKVGDPTDKDQSRPLLTEEQIQSNIASIKTVFAKFLTFGDGPTDAIMVDNDEWLSKFGYVEFLRDYGVHFTVNRMLAFESVKARLEREQPMTFLEFNYMLMQSVDFLELERKYGCVLQMGGSDQWGNIVNGVELIRRVDQKPSFGLTTPLLSTASGQKMGKTVGGAVWLNADMRSPYDYWQFWRNTEDADVGRFMRLFTDMPLDEIARYEAMQGADINEAKKVLAGEATRMLHGEEAAAAAAEAARMAFEVGAVSGDMPTHEVPAADLEAGIMLAALVHDAGLAGSRGEARRLAQGGGLRVNDKAEADAGRAVTSADLVDGVVKIAAGKKKIVLVKPV</sequence>
<proteinExistence type="inferred from homology"/>
<evidence type="ECO:0000256" key="1">
    <source>
        <dbReference type="ARBA" id="ARBA00022598"/>
    </source>
</evidence>
<gene>
    <name evidence="7" type="primary">tyrS</name>
    <name evidence="10" type="ORF">ABID41_002770</name>
</gene>
<dbReference type="Gene3D" id="1.10.240.10">
    <property type="entry name" value="Tyrosyl-Transfer RNA Synthetase"/>
    <property type="match status" value="1"/>
</dbReference>
<dbReference type="EC" id="6.1.1.1" evidence="7"/>
<name>A0ABV2EL15_9CAUL</name>
<dbReference type="PROSITE" id="PS50889">
    <property type="entry name" value="S4"/>
    <property type="match status" value="1"/>
</dbReference>
<dbReference type="InterPro" id="IPR024107">
    <property type="entry name" value="Tyr-tRNA-ligase_bac_1"/>
</dbReference>
<keyword evidence="4 7" id="KW-0648">Protein biosynthesis</keyword>
<evidence type="ECO:0000256" key="7">
    <source>
        <dbReference type="HAMAP-Rule" id="MF_02006"/>
    </source>
</evidence>
<dbReference type="PRINTS" id="PR01040">
    <property type="entry name" value="TRNASYNTHTYR"/>
</dbReference>
<dbReference type="Proteomes" id="UP001549110">
    <property type="component" value="Unassembled WGS sequence"/>
</dbReference>
<dbReference type="InterPro" id="IPR036986">
    <property type="entry name" value="S4_RNA-bd_sf"/>
</dbReference>
<evidence type="ECO:0000313" key="10">
    <source>
        <dbReference type="EMBL" id="MET3527652.1"/>
    </source>
</evidence>
<dbReference type="InterPro" id="IPR014729">
    <property type="entry name" value="Rossmann-like_a/b/a_fold"/>
</dbReference>
<evidence type="ECO:0000256" key="5">
    <source>
        <dbReference type="ARBA" id="ARBA00023146"/>
    </source>
</evidence>
<dbReference type="Gene3D" id="3.40.50.620">
    <property type="entry name" value="HUPs"/>
    <property type="match status" value="1"/>
</dbReference>
<comment type="caution">
    <text evidence="10">The sequence shown here is derived from an EMBL/GenBank/DDBJ whole genome shotgun (WGS) entry which is preliminary data.</text>
</comment>
<comment type="subunit">
    <text evidence="7">Homodimer.</text>
</comment>
<evidence type="ECO:0000313" key="11">
    <source>
        <dbReference type="Proteomes" id="UP001549110"/>
    </source>
</evidence>
<feature type="binding site" evidence="7">
    <location>
        <position position="259"/>
    </location>
    <ligand>
        <name>ATP</name>
        <dbReference type="ChEBI" id="CHEBI:30616"/>
    </ligand>
</feature>
<feature type="short sequence motif" description="'KMSKS' region" evidence="7">
    <location>
        <begin position="256"/>
        <end position="260"/>
    </location>
</feature>
<evidence type="ECO:0000256" key="4">
    <source>
        <dbReference type="ARBA" id="ARBA00022917"/>
    </source>
</evidence>
<evidence type="ECO:0000256" key="6">
    <source>
        <dbReference type="ARBA" id="ARBA00048248"/>
    </source>
</evidence>
<dbReference type="InterPro" id="IPR002307">
    <property type="entry name" value="Tyr-tRNA-ligase"/>
</dbReference>
<dbReference type="Pfam" id="PF00579">
    <property type="entry name" value="tRNA-synt_1b"/>
    <property type="match status" value="1"/>
</dbReference>
<feature type="domain" description="RNA-binding S4" evidence="9">
    <location>
        <begin position="372"/>
        <end position="416"/>
    </location>
</feature>
<keyword evidence="5 7" id="KW-0030">Aminoacyl-tRNA synthetase</keyword>
<dbReference type="SUPFAM" id="SSF55174">
    <property type="entry name" value="Alpha-L RNA-binding motif"/>
    <property type="match status" value="1"/>
</dbReference>
<keyword evidence="11" id="KW-1185">Reference proteome</keyword>
<comment type="subcellular location">
    <subcellularLocation>
        <location evidence="7">Cytoplasm</location>
    </subcellularLocation>
</comment>
<comment type="catalytic activity">
    <reaction evidence="6 7">
        <text>tRNA(Tyr) + L-tyrosine + ATP = L-tyrosyl-tRNA(Tyr) + AMP + diphosphate + H(+)</text>
        <dbReference type="Rhea" id="RHEA:10220"/>
        <dbReference type="Rhea" id="RHEA-COMP:9706"/>
        <dbReference type="Rhea" id="RHEA-COMP:9707"/>
        <dbReference type="ChEBI" id="CHEBI:15378"/>
        <dbReference type="ChEBI" id="CHEBI:30616"/>
        <dbReference type="ChEBI" id="CHEBI:33019"/>
        <dbReference type="ChEBI" id="CHEBI:58315"/>
        <dbReference type="ChEBI" id="CHEBI:78442"/>
        <dbReference type="ChEBI" id="CHEBI:78536"/>
        <dbReference type="ChEBI" id="CHEBI:456215"/>
        <dbReference type="EC" id="6.1.1.1"/>
    </reaction>
</comment>
<dbReference type="PANTHER" id="PTHR11766:SF0">
    <property type="entry name" value="TYROSINE--TRNA LIGASE, MITOCHONDRIAL"/>
    <property type="match status" value="1"/>
</dbReference>
<dbReference type="Pfam" id="PF01479">
    <property type="entry name" value="S4"/>
    <property type="match status" value="1"/>
</dbReference>
<dbReference type="NCBIfam" id="TIGR00234">
    <property type="entry name" value="tyrS"/>
    <property type="match status" value="1"/>
</dbReference>
<dbReference type="InterPro" id="IPR002305">
    <property type="entry name" value="aa-tRNA-synth_Ic"/>
</dbReference>
<organism evidence="10 11">
    <name type="scientific">Phenylobacterium koreense</name>
    <dbReference type="NCBI Taxonomy" id="266125"/>
    <lineage>
        <taxon>Bacteria</taxon>
        <taxon>Pseudomonadati</taxon>
        <taxon>Pseudomonadota</taxon>
        <taxon>Alphaproteobacteria</taxon>
        <taxon>Caulobacterales</taxon>
        <taxon>Caulobacteraceae</taxon>
        <taxon>Phenylobacterium</taxon>
    </lineage>
</organism>
<keyword evidence="2 7" id="KW-0547">Nucleotide-binding</keyword>
<reference evidence="10 11" key="1">
    <citation type="submission" date="2024-06" db="EMBL/GenBank/DDBJ databases">
        <title>Genomic Encyclopedia of Type Strains, Phase IV (KMG-IV): sequencing the most valuable type-strain genomes for metagenomic binning, comparative biology and taxonomic classification.</title>
        <authorList>
            <person name="Goeker M."/>
        </authorList>
    </citation>
    <scope>NUCLEOTIDE SEQUENCE [LARGE SCALE GENOMIC DNA]</scope>
    <source>
        <strain evidence="10 11">DSM 17809</strain>
    </source>
</reference>
<evidence type="ECO:0000256" key="2">
    <source>
        <dbReference type="ARBA" id="ARBA00022741"/>
    </source>
</evidence>
<dbReference type="PANTHER" id="PTHR11766">
    <property type="entry name" value="TYROSYL-TRNA SYNTHETASE"/>
    <property type="match status" value="1"/>
</dbReference>
<dbReference type="InterPro" id="IPR002942">
    <property type="entry name" value="S4_RNA-bd"/>
</dbReference>
<dbReference type="CDD" id="cd00805">
    <property type="entry name" value="TyrRS_core"/>
    <property type="match status" value="1"/>
</dbReference>
<evidence type="ECO:0000259" key="9">
    <source>
        <dbReference type="Pfam" id="PF01479"/>
    </source>
</evidence>
<evidence type="ECO:0000256" key="3">
    <source>
        <dbReference type="ARBA" id="ARBA00022840"/>
    </source>
</evidence>
<feature type="short sequence motif" description="'HIGH' region" evidence="7">
    <location>
        <begin position="64"/>
        <end position="73"/>
    </location>
</feature>
<keyword evidence="8" id="KW-0694">RNA-binding</keyword>
<keyword evidence="1 7" id="KW-0436">Ligase</keyword>
<dbReference type="InterPro" id="IPR024088">
    <property type="entry name" value="Tyr-tRNA-ligase_bac-type"/>
</dbReference>
<accession>A0ABV2EL15</accession>
<feature type="binding site" evidence="7">
    <location>
        <position position="200"/>
    </location>
    <ligand>
        <name>L-tyrosine</name>
        <dbReference type="ChEBI" id="CHEBI:58315"/>
    </ligand>
</feature>
<comment type="function">
    <text evidence="7">Catalyzes the attachment of tyrosine to tRNA(Tyr) in a two-step reaction: tyrosine is first activated by ATP to form Tyr-AMP and then transferred to the acceptor end of tRNA(Tyr).</text>
</comment>
<feature type="binding site" evidence="7">
    <location>
        <position position="196"/>
    </location>
    <ligand>
        <name>L-tyrosine</name>
        <dbReference type="ChEBI" id="CHEBI:58315"/>
    </ligand>
</feature>
<dbReference type="SUPFAM" id="SSF52374">
    <property type="entry name" value="Nucleotidylyl transferase"/>
    <property type="match status" value="1"/>
</dbReference>
<dbReference type="RefSeq" id="WP_354297873.1">
    <property type="nucleotide sequence ID" value="NZ_JBEPLU010000002.1"/>
</dbReference>
<dbReference type="CDD" id="cd00165">
    <property type="entry name" value="S4"/>
    <property type="match status" value="1"/>
</dbReference>
<evidence type="ECO:0000256" key="8">
    <source>
        <dbReference type="PROSITE-ProRule" id="PRU00182"/>
    </source>
</evidence>
<dbReference type="HAMAP" id="MF_02006">
    <property type="entry name" value="Tyr_tRNA_synth_type1"/>
    <property type="match status" value="1"/>
</dbReference>
<feature type="binding site" evidence="7">
    <location>
        <position position="59"/>
    </location>
    <ligand>
        <name>L-tyrosine</name>
        <dbReference type="ChEBI" id="CHEBI:58315"/>
    </ligand>
</feature>
<comment type="similarity">
    <text evidence="7">Belongs to the class-I aminoacyl-tRNA synthetase family. TyrS type 1 subfamily.</text>
</comment>
<dbReference type="EMBL" id="JBEPLU010000002">
    <property type="protein sequence ID" value="MET3527652.1"/>
    <property type="molecule type" value="Genomic_DNA"/>
</dbReference>